<feature type="signal peptide" evidence="1">
    <location>
        <begin position="1"/>
        <end position="34"/>
    </location>
</feature>
<organism evidence="2 3">
    <name type="scientific">Xenotaenia resolanae</name>
    <dbReference type="NCBI Taxonomy" id="208358"/>
    <lineage>
        <taxon>Eukaryota</taxon>
        <taxon>Metazoa</taxon>
        <taxon>Chordata</taxon>
        <taxon>Craniata</taxon>
        <taxon>Vertebrata</taxon>
        <taxon>Euteleostomi</taxon>
        <taxon>Actinopterygii</taxon>
        <taxon>Neopterygii</taxon>
        <taxon>Teleostei</taxon>
        <taxon>Neoteleostei</taxon>
        <taxon>Acanthomorphata</taxon>
        <taxon>Ovalentaria</taxon>
        <taxon>Atherinomorphae</taxon>
        <taxon>Cyprinodontiformes</taxon>
        <taxon>Goodeidae</taxon>
        <taxon>Xenotaenia</taxon>
    </lineage>
</organism>
<sequence length="104" mass="12079">MPWWEISLRNCAPESCRSVRIVIMLALPILSVDSITETEQQFKSLFGICTKQGRVWTGSAGGIWIGTEEESREVIVVQRKLGRVVQDKVAVAYCWWWMMACWRW</sequence>
<keyword evidence="3" id="KW-1185">Reference proteome</keyword>
<dbReference type="EMBL" id="JAHRIM010020404">
    <property type="protein sequence ID" value="MEQ2262450.1"/>
    <property type="molecule type" value="Genomic_DNA"/>
</dbReference>
<accession>A0ABV0VYX2</accession>
<reference evidence="2 3" key="1">
    <citation type="submission" date="2021-06" db="EMBL/GenBank/DDBJ databases">
        <authorList>
            <person name="Palmer J.M."/>
        </authorList>
    </citation>
    <scope>NUCLEOTIDE SEQUENCE [LARGE SCALE GENOMIC DNA]</scope>
    <source>
        <strain evidence="2 3">XR_2019</strain>
        <tissue evidence="2">Muscle</tissue>
    </source>
</reference>
<evidence type="ECO:0000256" key="1">
    <source>
        <dbReference type="SAM" id="SignalP"/>
    </source>
</evidence>
<feature type="chain" id="PRO_5045806893" evidence="1">
    <location>
        <begin position="35"/>
        <end position="104"/>
    </location>
</feature>
<dbReference type="Proteomes" id="UP001444071">
    <property type="component" value="Unassembled WGS sequence"/>
</dbReference>
<proteinExistence type="predicted"/>
<name>A0ABV0VYX2_9TELE</name>
<evidence type="ECO:0000313" key="3">
    <source>
        <dbReference type="Proteomes" id="UP001444071"/>
    </source>
</evidence>
<comment type="caution">
    <text evidence="2">The sequence shown here is derived from an EMBL/GenBank/DDBJ whole genome shotgun (WGS) entry which is preliminary data.</text>
</comment>
<keyword evidence="1" id="KW-0732">Signal</keyword>
<protein>
    <submittedName>
        <fullName evidence="2">Uncharacterized protein</fullName>
    </submittedName>
</protein>
<evidence type="ECO:0000313" key="2">
    <source>
        <dbReference type="EMBL" id="MEQ2262450.1"/>
    </source>
</evidence>
<gene>
    <name evidence="2" type="ORF">XENORESO_012325</name>
</gene>